<dbReference type="EnsemblPlants" id="AVESA.00010b.r2.7CG0667960.1">
    <property type="protein sequence ID" value="AVESA.00010b.r2.7CG0667960.1.CDS"/>
    <property type="gene ID" value="AVESA.00010b.r2.7CG0667960"/>
</dbReference>
<evidence type="ECO:0000313" key="2">
    <source>
        <dbReference type="Proteomes" id="UP001732700"/>
    </source>
</evidence>
<sequence>MTSSSSAAAAINSAPSSSLSPHAAPFTLPSRSACIPPGRRQDGGISRSSNGSFVVCAEDSESPIACVSAKSSGAFYPPSTYDAGQPSSWSAVCMDAYPSTPSVRITSNYKQQLILTSGNASRCSTVKIERPPNKTPETNNNSSGSANKLITAENLKSNRDSGKETSSPTLQVSNPVDSKDNSQGTVIYSKEANPVLSVKPLYIPTTSADPCGFTADDVMPDPSECSVDSPCYRGASASRVSPFDALQTTTESTNKELEAFAVGQKQSSSSVSHYNTLSEVQNLVTSKTKNDHSQSQTEADVSKKSGAIGMKQTKDSHGKELECANQYEAKCKIEQKHLLKLRDNYLKRSGLNSAAPDYVPSSIGKPITSQGPCSSTGRNVSGVLKAIENLTAVLQSSCSDDEIELEEHDYILLESVIDSLQACLHQTRKGPSKGASDKAGSKAPHSQPTVLKSDARKYNGSCIAEGGKGIIINHFAGSSHMLNEFGRNSLTRGQPSLNDVPNKISTEEEHPQVLVYKSLWIEAERANCELKYQLKHTCIKIDPESSMAPIGGPVKNYFQVGTDLGTDPSRLYGAALAHPPMPSFPKGQHTEETPRARNSQNLVHAGDCTRSGGNGTHGRSSSTRGYTTPQKNLQRTHLLTGLEETAPHRHAHPGLQLAPSGAHQELNGGTLDATLPASYITGRNAVLRSNSEYGSSDWEHVLPEEIGWS</sequence>
<accession>A0ACD5ZZI1</accession>
<reference evidence="1" key="2">
    <citation type="submission" date="2025-09" db="UniProtKB">
        <authorList>
            <consortium name="EnsemblPlants"/>
        </authorList>
    </citation>
    <scope>IDENTIFICATION</scope>
</reference>
<name>A0ACD5ZZI1_AVESA</name>
<evidence type="ECO:0000313" key="1">
    <source>
        <dbReference type="EnsemblPlants" id="AVESA.00010b.r2.7CG0667960.1.CDS"/>
    </source>
</evidence>
<protein>
    <submittedName>
        <fullName evidence="1">Uncharacterized protein</fullName>
    </submittedName>
</protein>
<dbReference type="Proteomes" id="UP001732700">
    <property type="component" value="Chromosome 7C"/>
</dbReference>
<organism evidence="1 2">
    <name type="scientific">Avena sativa</name>
    <name type="common">Oat</name>
    <dbReference type="NCBI Taxonomy" id="4498"/>
    <lineage>
        <taxon>Eukaryota</taxon>
        <taxon>Viridiplantae</taxon>
        <taxon>Streptophyta</taxon>
        <taxon>Embryophyta</taxon>
        <taxon>Tracheophyta</taxon>
        <taxon>Spermatophyta</taxon>
        <taxon>Magnoliopsida</taxon>
        <taxon>Liliopsida</taxon>
        <taxon>Poales</taxon>
        <taxon>Poaceae</taxon>
        <taxon>BOP clade</taxon>
        <taxon>Pooideae</taxon>
        <taxon>Poodae</taxon>
        <taxon>Poeae</taxon>
        <taxon>Poeae Chloroplast Group 1 (Aveneae type)</taxon>
        <taxon>Aveninae</taxon>
        <taxon>Avena</taxon>
    </lineage>
</organism>
<reference evidence="1" key="1">
    <citation type="submission" date="2021-05" db="EMBL/GenBank/DDBJ databases">
        <authorList>
            <person name="Scholz U."/>
            <person name="Mascher M."/>
            <person name="Fiebig A."/>
        </authorList>
    </citation>
    <scope>NUCLEOTIDE SEQUENCE [LARGE SCALE GENOMIC DNA]</scope>
</reference>
<proteinExistence type="predicted"/>
<keyword evidence="2" id="KW-1185">Reference proteome</keyword>